<dbReference type="Pfam" id="PF01168">
    <property type="entry name" value="Ala_racemase_N"/>
    <property type="match status" value="1"/>
</dbReference>
<evidence type="ECO:0000256" key="1">
    <source>
        <dbReference type="ARBA" id="ARBA00022898"/>
    </source>
</evidence>
<dbReference type="PANTHER" id="PTHR10146">
    <property type="entry name" value="PROLINE SYNTHETASE CO-TRANSCRIBED BACTERIAL HOMOLOG PROTEIN"/>
    <property type="match status" value="1"/>
</dbReference>
<dbReference type="AlphaFoldDB" id="A0A5J4L3P4"/>
<accession>A0A5J4L3P4</accession>
<name>A0A5J4L3P4_9ZZZZ</name>
<dbReference type="PANTHER" id="PTHR10146:SF14">
    <property type="entry name" value="PYRIDOXAL PHOSPHATE HOMEOSTASIS PROTEIN"/>
    <property type="match status" value="1"/>
</dbReference>
<dbReference type="EMBL" id="BLAB01000001">
    <property type="protein sequence ID" value="GER93471.1"/>
    <property type="molecule type" value="Genomic_DNA"/>
</dbReference>
<dbReference type="FunFam" id="3.20.20.10:FF:000018">
    <property type="entry name" value="Pyridoxal phosphate homeostasis protein"/>
    <property type="match status" value="1"/>
</dbReference>
<dbReference type="InterPro" id="IPR001608">
    <property type="entry name" value="Ala_racemase_N"/>
</dbReference>
<evidence type="ECO:0000256" key="2">
    <source>
        <dbReference type="SAM" id="Coils"/>
    </source>
</evidence>
<dbReference type="SUPFAM" id="SSF51419">
    <property type="entry name" value="PLP-binding barrel"/>
    <property type="match status" value="1"/>
</dbReference>
<dbReference type="InterPro" id="IPR029066">
    <property type="entry name" value="PLP-binding_barrel"/>
</dbReference>
<dbReference type="HAMAP" id="MF_02087">
    <property type="entry name" value="PLP_homeostasis"/>
    <property type="match status" value="1"/>
</dbReference>
<keyword evidence="1" id="KW-0663">Pyridoxal phosphate</keyword>
<feature type="domain" description="Alanine racemase N-terminal" evidence="3">
    <location>
        <begin position="24"/>
        <end position="231"/>
    </location>
</feature>
<dbReference type="InterPro" id="IPR011078">
    <property type="entry name" value="PyrdxlP_homeostasis"/>
</dbReference>
<keyword evidence="2" id="KW-0175">Coiled coil</keyword>
<reference evidence="4" key="1">
    <citation type="submission" date="2019-10" db="EMBL/GenBank/DDBJ databases">
        <title>Metagenomic sequencing of thiosulfate-disproportionating enrichment culture.</title>
        <authorList>
            <person name="Umezawa K."/>
            <person name="Kojima H."/>
            <person name="Fukui M."/>
        </authorList>
    </citation>
    <scope>NUCLEOTIDE SEQUENCE</scope>
    <source>
        <strain evidence="4">45J</strain>
    </source>
</reference>
<sequence>MLIENISNILKKISHAAMRAGRSPDEVKLIAVTKTVSVEAIKEAVDAGLRIFGENRVQEAQKKIQSLKLEVQNSRIEWHLIGHLQKNKIKYAVQLFDLIHTVDSIELAEELNKQAEKIKKTQRVLVQIKLSEEETKHGIPEENLMPLLEKINELKNLKLEGLMTMPPYFEDIEGVRPYFKRLREIRDNINSLRIMHYALRELSMGMSNDFEVAIEEGATMVRIGTAIFGERSK</sequence>
<dbReference type="CDD" id="cd00635">
    <property type="entry name" value="PLPDE_III_YBL036c_like"/>
    <property type="match status" value="1"/>
</dbReference>
<proteinExistence type="inferred from homology"/>
<comment type="caution">
    <text evidence="4">The sequence shown here is derived from an EMBL/GenBank/DDBJ whole genome shotgun (WGS) entry which is preliminary data.</text>
</comment>
<gene>
    <name evidence="4" type="ORF">A45J_1212</name>
</gene>
<evidence type="ECO:0000313" key="4">
    <source>
        <dbReference type="EMBL" id="GER93471.1"/>
    </source>
</evidence>
<dbReference type="Gene3D" id="3.20.20.10">
    <property type="entry name" value="Alanine racemase"/>
    <property type="match status" value="1"/>
</dbReference>
<dbReference type="PIRSF" id="PIRSF004848">
    <property type="entry name" value="YBL036c_PLPDEIII"/>
    <property type="match status" value="1"/>
</dbReference>
<dbReference type="GO" id="GO:0030170">
    <property type="term" value="F:pyridoxal phosphate binding"/>
    <property type="evidence" value="ECO:0007669"/>
    <property type="project" value="InterPro"/>
</dbReference>
<feature type="coiled-coil region" evidence="2">
    <location>
        <begin position="50"/>
        <end position="77"/>
    </location>
</feature>
<dbReference type="NCBIfam" id="TIGR00044">
    <property type="entry name" value="YggS family pyridoxal phosphate-dependent enzyme"/>
    <property type="match status" value="1"/>
</dbReference>
<organism evidence="4">
    <name type="scientific">hot springs metagenome</name>
    <dbReference type="NCBI Taxonomy" id="433727"/>
    <lineage>
        <taxon>unclassified sequences</taxon>
        <taxon>metagenomes</taxon>
        <taxon>ecological metagenomes</taxon>
    </lineage>
</organism>
<evidence type="ECO:0000259" key="3">
    <source>
        <dbReference type="Pfam" id="PF01168"/>
    </source>
</evidence>
<protein>
    <submittedName>
        <fullName evidence="4">YggS family pyridoxal phosphate enzyme</fullName>
    </submittedName>
</protein>